<comment type="caution">
    <text evidence="3">The sequence shown here is derived from an EMBL/GenBank/DDBJ whole genome shotgun (WGS) entry which is preliminary data.</text>
</comment>
<dbReference type="Gene3D" id="3.40.50.1820">
    <property type="entry name" value="alpha/beta hydrolase"/>
    <property type="match status" value="1"/>
</dbReference>
<dbReference type="GO" id="GO:0016787">
    <property type="term" value="F:hydrolase activity"/>
    <property type="evidence" value="ECO:0007669"/>
    <property type="project" value="UniProtKB-KW"/>
</dbReference>
<protein>
    <submittedName>
        <fullName evidence="3">Alpha/beta hydrolase</fullName>
    </submittedName>
</protein>
<evidence type="ECO:0000313" key="4">
    <source>
        <dbReference type="Proteomes" id="UP000618931"/>
    </source>
</evidence>
<feature type="domain" description="AB hydrolase-1" evidence="2">
    <location>
        <begin position="5"/>
        <end position="234"/>
    </location>
</feature>
<dbReference type="Proteomes" id="UP000618931">
    <property type="component" value="Unassembled WGS sequence"/>
</dbReference>
<keyword evidence="4" id="KW-1185">Reference proteome</keyword>
<dbReference type="EMBL" id="JADQDM010000019">
    <property type="protein sequence ID" value="MBF9223845.1"/>
    <property type="molecule type" value="Genomic_DNA"/>
</dbReference>
<dbReference type="Pfam" id="PF12697">
    <property type="entry name" value="Abhydrolase_6"/>
    <property type="match status" value="1"/>
</dbReference>
<dbReference type="InterPro" id="IPR050266">
    <property type="entry name" value="AB_hydrolase_sf"/>
</dbReference>
<gene>
    <name evidence="3" type="ORF">I2H31_22280</name>
</gene>
<sequence length="239" mass="25307">MTPTVVALHCWASSGREYDVLRTLLPAGVRLLAPDLPGFGGQAVAAGFDYTVRAYADWIAAFIAQEQVGEFTLIGHSMSGKMALALAARHPAGLRRLVLLSPSPPAGEPMTDEDRAASLAAQGKPEEAAKTFDKITRRPIAPELRAHVIADNLRSTPAAWANWLQHGTRENIEALMPRLAVPCHLLVGEGDTAITPETQRRLTLPLLPAGTPFTVVPGAGHLLPLEAAAEVAAALNGDN</sequence>
<reference evidence="3 4" key="1">
    <citation type="submission" date="2020-11" db="EMBL/GenBank/DDBJ databases">
        <authorList>
            <person name="Kim M.K."/>
        </authorList>
    </citation>
    <scope>NUCLEOTIDE SEQUENCE [LARGE SCALE GENOMIC DNA]</scope>
    <source>
        <strain evidence="3 4">BT662</strain>
    </source>
</reference>
<dbReference type="PRINTS" id="PR00111">
    <property type="entry name" value="ABHYDROLASE"/>
</dbReference>
<accession>A0ABS0IA75</accession>
<dbReference type="SUPFAM" id="SSF53474">
    <property type="entry name" value="alpha/beta-Hydrolases"/>
    <property type="match status" value="1"/>
</dbReference>
<dbReference type="PANTHER" id="PTHR43798:SF31">
    <property type="entry name" value="AB HYDROLASE SUPERFAMILY PROTEIN YCLE"/>
    <property type="match status" value="1"/>
</dbReference>
<proteinExistence type="predicted"/>
<dbReference type="PANTHER" id="PTHR43798">
    <property type="entry name" value="MONOACYLGLYCEROL LIPASE"/>
    <property type="match status" value="1"/>
</dbReference>
<name>A0ABS0IA75_9BACT</name>
<keyword evidence="1 3" id="KW-0378">Hydrolase</keyword>
<dbReference type="InterPro" id="IPR029058">
    <property type="entry name" value="AB_hydrolase_fold"/>
</dbReference>
<evidence type="ECO:0000256" key="1">
    <source>
        <dbReference type="ARBA" id="ARBA00022801"/>
    </source>
</evidence>
<evidence type="ECO:0000313" key="3">
    <source>
        <dbReference type="EMBL" id="MBF9223845.1"/>
    </source>
</evidence>
<organism evidence="3 4">
    <name type="scientific">Hymenobacter ruricola</name>
    <dbReference type="NCBI Taxonomy" id="2791023"/>
    <lineage>
        <taxon>Bacteria</taxon>
        <taxon>Pseudomonadati</taxon>
        <taxon>Bacteroidota</taxon>
        <taxon>Cytophagia</taxon>
        <taxon>Cytophagales</taxon>
        <taxon>Hymenobacteraceae</taxon>
        <taxon>Hymenobacter</taxon>
    </lineage>
</organism>
<dbReference type="InterPro" id="IPR000073">
    <property type="entry name" value="AB_hydrolase_1"/>
</dbReference>
<dbReference type="RefSeq" id="WP_196295268.1">
    <property type="nucleotide sequence ID" value="NZ_JADQDM010000019.1"/>
</dbReference>
<evidence type="ECO:0000259" key="2">
    <source>
        <dbReference type="Pfam" id="PF12697"/>
    </source>
</evidence>